<keyword evidence="3" id="KW-0813">Transport</keyword>
<organism evidence="13 14">
    <name type="scientific">Paraburkholderia steynii</name>
    <dbReference type="NCBI Taxonomy" id="1245441"/>
    <lineage>
        <taxon>Bacteria</taxon>
        <taxon>Pseudomonadati</taxon>
        <taxon>Pseudomonadota</taxon>
        <taxon>Betaproteobacteria</taxon>
        <taxon>Burkholderiales</taxon>
        <taxon>Burkholderiaceae</taxon>
        <taxon>Paraburkholderia</taxon>
    </lineage>
</organism>
<evidence type="ECO:0000256" key="9">
    <source>
        <dbReference type="ARBA" id="ARBA00023136"/>
    </source>
</evidence>
<evidence type="ECO:0000256" key="7">
    <source>
        <dbReference type="ARBA" id="ARBA00023065"/>
    </source>
</evidence>
<feature type="signal peptide" evidence="11">
    <location>
        <begin position="1"/>
        <end position="21"/>
    </location>
</feature>
<keyword evidence="9" id="KW-0472">Membrane</keyword>
<feature type="domain" description="Porin" evidence="12">
    <location>
        <begin position="8"/>
        <end position="368"/>
    </location>
</feature>
<keyword evidence="7" id="KW-0406">Ion transport</keyword>
<keyword evidence="8" id="KW-0626">Porin</keyword>
<dbReference type="EMBL" id="MWML01000032">
    <property type="protein sequence ID" value="TCG08512.1"/>
    <property type="molecule type" value="Genomic_DNA"/>
</dbReference>
<dbReference type="Gene3D" id="2.40.160.10">
    <property type="entry name" value="Porin"/>
    <property type="match status" value="1"/>
</dbReference>
<evidence type="ECO:0000256" key="3">
    <source>
        <dbReference type="ARBA" id="ARBA00022448"/>
    </source>
</evidence>
<dbReference type="Pfam" id="PF13609">
    <property type="entry name" value="Porin_4"/>
    <property type="match status" value="1"/>
</dbReference>
<dbReference type="Proteomes" id="UP000294200">
    <property type="component" value="Unassembled WGS sequence"/>
</dbReference>
<protein>
    <submittedName>
        <fullName evidence="13">Porin</fullName>
    </submittedName>
</protein>
<evidence type="ECO:0000313" key="13">
    <source>
        <dbReference type="EMBL" id="TCG08512.1"/>
    </source>
</evidence>
<dbReference type="GO" id="GO:0046930">
    <property type="term" value="C:pore complex"/>
    <property type="evidence" value="ECO:0007669"/>
    <property type="project" value="UniProtKB-KW"/>
</dbReference>
<dbReference type="GO" id="GO:0015288">
    <property type="term" value="F:porin activity"/>
    <property type="evidence" value="ECO:0007669"/>
    <property type="project" value="UniProtKB-KW"/>
</dbReference>
<gene>
    <name evidence="13" type="ORF">BZM27_11565</name>
</gene>
<comment type="subunit">
    <text evidence="2">Homotrimer.</text>
</comment>
<keyword evidence="4" id="KW-1134">Transmembrane beta strand</keyword>
<evidence type="ECO:0000313" key="14">
    <source>
        <dbReference type="Proteomes" id="UP000294200"/>
    </source>
</evidence>
<dbReference type="InterPro" id="IPR033900">
    <property type="entry name" value="Gram_neg_porin_domain"/>
</dbReference>
<dbReference type="GO" id="GO:0009279">
    <property type="term" value="C:cell outer membrane"/>
    <property type="evidence" value="ECO:0007669"/>
    <property type="project" value="UniProtKB-SubCell"/>
</dbReference>
<dbReference type="PRINTS" id="PR00184">
    <property type="entry name" value="NEISSPPORIN"/>
</dbReference>
<evidence type="ECO:0000256" key="1">
    <source>
        <dbReference type="ARBA" id="ARBA00004571"/>
    </source>
</evidence>
<reference evidence="13 14" key="1">
    <citation type="submission" date="2017-02" db="EMBL/GenBank/DDBJ databases">
        <title>Paraburkholderia sophoroidis sp. nov. and Paraburkholderia steynii sp. nov. rhizobial symbionts of the fynbos legume Hypocalyptus sophoroides.</title>
        <authorList>
            <person name="Steenkamp E.T."/>
            <person name="Beukes C.W."/>
            <person name="Van Zyl E."/>
            <person name="Avontuur J."/>
            <person name="Chan W.Y."/>
            <person name="Hassen A."/>
            <person name="Palmer M."/>
            <person name="Mthombeni L."/>
            <person name="Phalane F."/>
            <person name="Sereme K."/>
            <person name="Venter S.N."/>
        </authorList>
    </citation>
    <scope>NUCLEOTIDE SEQUENCE [LARGE SCALE GENOMIC DNA]</scope>
    <source>
        <strain evidence="13 14">HC1.1ba</strain>
    </source>
</reference>
<dbReference type="AlphaFoldDB" id="A0A4R0XH05"/>
<comment type="subcellular location">
    <subcellularLocation>
        <location evidence="1">Cell outer membrane</location>
        <topology evidence="1">Multi-pass membrane protein</topology>
    </subcellularLocation>
</comment>
<feature type="chain" id="PRO_5020269349" evidence="11">
    <location>
        <begin position="22"/>
        <end position="406"/>
    </location>
</feature>
<keyword evidence="14" id="KW-1185">Reference proteome</keyword>
<evidence type="ECO:0000256" key="4">
    <source>
        <dbReference type="ARBA" id="ARBA00022452"/>
    </source>
</evidence>
<dbReference type="SUPFAM" id="SSF56935">
    <property type="entry name" value="Porins"/>
    <property type="match status" value="1"/>
</dbReference>
<accession>A0A4R0XH05</accession>
<sequence length="406" mass="43215">MRYWRWASTAAVLLISAKASAQSNVLIYGIIDYGLNFVNNAQTAVPGGGRTGSHQYAMSSSIMQGNRLGFRGTEDLGGGYQAIFVLENGFDIGTGTLGQGGNIFGRQAYVGVSSPYGTITLGRQYDSVVDFIGPITGAVGNGTYSLHGNDINNFGNTYRVNNAIKFTSNTYGGFKFGGLYSFGGVAGSFGTNSVYSAGASYANGPFTAALGYLRARDPNRSFFGNNPNSSATANNLGAINGVQTNPVYGGFDSAAYYQVMGAAFQYGSQGLVLGFDYSHITFGDLNSPSSGTLSLTNPRGYTGTATFNSYNVFTRYAVSPFLWLNGSYDYLVGGAIDGKEGAKYHMFNASVDYFLSKRTDVYFMANYQIASGKDSTGQSAVASYLTITPSNTSHQVVLRVGMRHRF</sequence>
<evidence type="ECO:0000256" key="8">
    <source>
        <dbReference type="ARBA" id="ARBA00023114"/>
    </source>
</evidence>
<evidence type="ECO:0000256" key="10">
    <source>
        <dbReference type="ARBA" id="ARBA00023237"/>
    </source>
</evidence>
<evidence type="ECO:0000256" key="6">
    <source>
        <dbReference type="ARBA" id="ARBA00022729"/>
    </source>
</evidence>
<dbReference type="InterPro" id="IPR050298">
    <property type="entry name" value="Gram-neg_bact_OMP"/>
</dbReference>
<keyword evidence="10" id="KW-0998">Cell outer membrane</keyword>
<proteinExistence type="predicted"/>
<dbReference type="CDD" id="cd00342">
    <property type="entry name" value="gram_neg_porins"/>
    <property type="match status" value="1"/>
</dbReference>
<evidence type="ECO:0000256" key="11">
    <source>
        <dbReference type="SAM" id="SignalP"/>
    </source>
</evidence>
<evidence type="ECO:0000256" key="2">
    <source>
        <dbReference type="ARBA" id="ARBA00011233"/>
    </source>
</evidence>
<dbReference type="PANTHER" id="PTHR34501:SF9">
    <property type="entry name" value="MAJOR OUTER MEMBRANE PROTEIN P.IA"/>
    <property type="match status" value="1"/>
</dbReference>
<dbReference type="InterPro" id="IPR002299">
    <property type="entry name" value="Porin_Neis"/>
</dbReference>
<keyword evidence="5" id="KW-0812">Transmembrane</keyword>
<evidence type="ECO:0000259" key="12">
    <source>
        <dbReference type="Pfam" id="PF13609"/>
    </source>
</evidence>
<evidence type="ECO:0000256" key="5">
    <source>
        <dbReference type="ARBA" id="ARBA00022692"/>
    </source>
</evidence>
<dbReference type="GO" id="GO:0006811">
    <property type="term" value="P:monoatomic ion transport"/>
    <property type="evidence" value="ECO:0007669"/>
    <property type="project" value="UniProtKB-KW"/>
</dbReference>
<keyword evidence="6 11" id="KW-0732">Signal</keyword>
<comment type="caution">
    <text evidence="13">The sequence shown here is derived from an EMBL/GenBank/DDBJ whole genome shotgun (WGS) entry which is preliminary data.</text>
</comment>
<dbReference type="PANTHER" id="PTHR34501">
    <property type="entry name" value="PROTEIN YDDL-RELATED"/>
    <property type="match status" value="1"/>
</dbReference>
<dbReference type="InterPro" id="IPR023614">
    <property type="entry name" value="Porin_dom_sf"/>
</dbReference>
<name>A0A4R0XH05_9BURK</name>